<dbReference type="AlphaFoldDB" id="A0A6J5X835"/>
<gene>
    <name evidence="2" type="ORF">ORAREDHAP_LOCUS29701</name>
</gene>
<evidence type="ECO:0008006" key="4">
    <source>
        <dbReference type="Google" id="ProtNLM"/>
    </source>
</evidence>
<protein>
    <recommendedName>
        <fullName evidence="4">Retrotransposon Copia-like N-terminal domain-containing protein</fullName>
    </recommendedName>
</protein>
<accession>A0A6J5X835</accession>
<name>A0A6J5X835_PRUAR</name>
<feature type="region of interest" description="Disordered" evidence="1">
    <location>
        <begin position="163"/>
        <end position="198"/>
    </location>
</feature>
<evidence type="ECO:0000313" key="2">
    <source>
        <dbReference type="EMBL" id="CAB4309031.1"/>
    </source>
</evidence>
<proteinExistence type="predicted"/>
<reference evidence="3" key="1">
    <citation type="journal article" date="2020" name="Genome Biol.">
        <title>Gamete binning: chromosome-level and haplotype-resolved genome assembly enabled by high-throughput single-cell sequencing of gamete genomes.</title>
        <authorList>
            <person name="Campoy J.A."/>
            <person name="Sun H."/>
            <person name="Goel M."/>
            <person name="Jiao W.-B."/>
            <person name="Folz-Donahue K."/>
            <person name="Wang N."/>
            <person name="Rubio M."/>
            <person name="Liu C."/>
            <person name="Kukat C."/>
            <person name="Ruiz D."/>
            <person name="Huettel B."/>
            <person name="Schneeberger K."/>
        </authorList>
    </citation>
    <scope>NUCLEOTIDE SEQUENCE [LARGE SCALE GENOMIC DNA]</scope>
    <source>
        <strain evidence="3">cv. Rojo Pasion</strain>
    </source>
</reference>
<keyword evidence="3" id="KW-1185">Reference proteome</keyword>
<evidence type="ECO:0000256" key="1">
    <source>
        <dbReference type="SAM" id="MobiDB-lite"/>
    </source>
</evidence>
<evidence type="ECO:0000313" key="3">
    <source>
        <dbReference type="Proteomes" id="UP000507245"/>
    </source>
</evidence>
<feature type="compositionally biased region" description="Basic residues" evidence="1">
    <location>
        <begin position="189"/>
        <end position="198"/>
    </location>
</feature>
<organism evidence="2 3">
    <name type="scientific">Prunus armeniaca</name>
    <name type="common">Apricot</name>
    <name type="synonym">Armeniaca vulgaris</name>
    <dbReference type="NCBI Taxonomy" id="36596"/>
    <lineage>
        <taxon>Eukaryota</taxon>
        <taxon>Viridiplantae</taxon>
        <taxon>Streptophyta</taxon>
        <taxon>Embryophyta</taxon>
        <taxon>Tracheophyta</taxon>
        <taxon>Spermatophyta</taxon>
        <taxon>Magnoliopsida</taxon>
        <taxon>eudicotyledons</taxon>
        <taxon>Gunneridae</taxon>
        <taxon>Pentapetalae</taxon>
        <taxon>rosids</taxon>
        <taxon>fabids</taxon>
        <taxon>Rosales</taxon>
        <taxon>Rosaceae</taxon>
        <taxon>Amygdaloideae</taxon>
        <taxon>Amygdaleae</taxon>
        <taxon>Prunus</taxon>
    </lineage>
</organism>
<dbReference type="OrthoDB" id="1708549at2759"/>
<dbReference type="PANTHER" id="PTHR47481">
    <property type="match status" value="1"/>
</dbReference>
<dbReference type="Proteomes" id="UP000507245">
    <property type="component" value="Unassembled WGS sequence"/>
</dbReference>
<dbReference type="PANTHER" id="PTHR47481:SF31">
    <property type="entry name" value="OS01G0873500 PROTEIN"/>
    <property type="match status" value="1"/>
</dbReference>
<dbReference type="EMBL" id="CAEKKB010000004">
    <property type="protein sequence ID" value="CAB4309031.1"/>
    <property type="molecule type" value="Genomic_DNA"/>
</dbReference>
<sequence length="198" mass="22593">MDRTNYLSWKSQFEDVLEMHGLAEVIKKTTDPPKVQDLARDKLVRDKLVLSWIKATSSPSIKTLLIPCTTAHQAWNLLGKLTDYLNHAKSLLDSLRQAGATMDDDEFVSYVLDGLGLAYKELATTLHLHPDIGFDRFYDLALREEHLQKRMSLTVASDVAMAADRTPNERHPNSNYAGRSHNHYYSSGRGRRRGRSWH</sequence>